<dbReference type="Proteomes" id="UP001419910">
    <property type="component" value="Unassembled WGS sequence"/>
</dbReference>
<keyword evidence="4" id="KW-0378">Hydrolase</keyword>
<name>A0ABU9Y7V9_9SPHN</name>
<keyword evidence="5" id="KW-1185">Reference proteome</keyword>
<protein>
    <submittedName>
        <fullName evidence="4">Glycoside hydrolase family 130 protein</fullName>
    </submittedName>
</protein>
<accession>A0ABU9Y7V9</accession>
<dbReference type="Gene3D" id="2.115.10.20">
    <property type="entry name" value="Glycosyl hydrolase domain, family 43"/>
    <property type="match status" value="1"/>
</dbReference>
<dbReference type="InterPro" id="IPR007184">
    <property type="entry name" value="Mannoside_phosphorylase"/>
</dbReference>
<comment type="caution">
    <text evidence="4">The sequence shown here is derived from an EMBL/GenBank/DDBJ whole genome shotgun (WGS) entry which is preliminary data.</text>
</comment>
<comment type="similarity">
    <text evidence="3">Belongs to the glycosyl hydrolase 130 family.</text>
</comment>
<dbReference type="PANTHER" id="PTHR34106">
    <property type="entry name" value="GLYCOSIDASE"/>
    <property type="match status" value="1"/>
</dbReference>
<dbReference type="RefSeq" id="WP_343892696.1">
    <property type="nucleotide sequence ID" value="NZ_BAAAEH010000061.1"/>
</dbReference>
<proteinExistence type="inferred from homology"/>
<keyword evidence="2" id="KW-0808">Transferase</keyword>
<organism evidence="4 5">
    <name type="scientific">Sphingomonas oligophenolica</name>
    <dbReference type="NCBI Taxonomy" id="301154"/>
    <lineage>
        <taxon>Bacteria</taxon>
        <taxon>Pseudomonadati</taxon>
        <taxon>Pseudomonadota</taxon>
        <taxon>Alphaproteobacteria</taxon>
        <taxon>Sphingomonadales</taxon>
        <taxon>Sphingomonadaceae</taxon>
        <taxon>Sphingomonas</taxon>
    </lineage>
</organism>
<dbReference type="PANTHER" id="PTHR34106:SF4">
    <property type="entry name" value="BLL5143 PROTEIN"/>
    <property type="match status" value="1"/>
</dbReference>
<evidence type="ECO:0000256" key="3">
    <source>
        <dbReference type="ARBA" id="ARBA00024356"/>
    </source>
</evidence>
<dbReference type="CDD" id="cd18613">
    <property type="entry name" value="GH130"/>
    <property type="match status" value="1"/>
</dbReference>
<evidence type="ECO:0000313" key="4">
    <source>
        <dbReference type="EMBL" id="MEN2791792.1"/>
    </source>
</evidence>
<reference evidence="4 5" key="1">
    <citation type="submission" date="2024-05" db="EMBL/GenBank/DDBJ databases">
        <authorList>
            <person name="Liu Q."/>
            <person name="Xin Y.-H."/>
        </authorList>
    </citation>
    <scope>NUCLEOTIDE SEQUENCE [LARGE SCALE GENOMIC DNA]</scope>
    <source>
        <strain evidence="4 5">CGMCC 1.10181</strain>
    </source>
</reference>
<dbReference type="SUPFAM" id="SSF75005">
    <property type="entry name" value="Arabinanase/levansucrase/invertase"/>
    <property type="match status" value="1"/>
</dbReference>
<keyword evidence="1" id="KW-0328">Glycosyltransferase</keyword>
<evidence type="ECO:0000256" key="2">
    <source>
        <dbReference type="ARBA" id="ARBA00022679"/>
    </source>
</evidence>
<dbReference type="GO" id="GO:0016787">
    <property type="term" value="F:hydrolase activity"/>
    <property type="evidence" value="ECO:0007669"/>
    <property type="project" value="UniProtKB-KW"/>
</dbReference>
<sequence>MPGTDIMTHSPLILRPDPARTVIRPFDLEDPAPFAVKDHSRAQRIVDRIFSLEKDELDFELERVVRSLSERHRDVEDVLMRRFADVQGLTIDRAAVSRDHALLIGAYFSEEYSFESAALFNPSIVLHSNQSGLPEGTIRFAMSLRGIGEGHVSSVTFRRGTWAADDQIIIEPPSNIVVSPRIEAVEGEGDEAVTRIHCPGAKDVSESVLFPVTASQRQGIEDLRLVRFVEDDGSIHYLGTYTAYSGSVARSELLRATDFRTFEMRPLRGSAAAAKGMALFPRRIGGRYAMLSRQDNENVWLLFSDDLYTWEGGTRIIRPKWFWEFVQMGNCGSPIEIEEGWLVITHGVGTVRNYCIGACLLDKDDPSKLIKRMMLPLVHPSPKERDGYVPNVVYSCGALVHDRRLLLPYGVADSFTTFASVALDDLLAAMA</sequence>
<dbReference type="Pfam" id="PF04041">
    <property type="entry name" value="Glyco_hydro_130"/>
    <property type="match status" value="1"/>
</dbReference>
<gene>
    <name evidence="4" type="ORF">ABC974_19325</name>
</gene>
<dbReference type="EMBL" id="JBDIME010000020">
    <property type="protein sequence ID" value="MEN2791792.1"/>
    <property type="molecule type" value="Genomic_DNA"/>
</dbReference>
<dbReference type="InterPro" id="IPR023296">
    <property type="entry name" value="Glyco_hydro_beta-prop_sf"/>
</dbReference>
<evidence type="ECO:0000313" key="5">
    <source>
        <dbReference type="Proteomes" id="UP001419910"/>
    </source>
</evidence>
<evidence type="ECO:0000256" key="1">
    <source>
        <dbReference type="ARBA" id="ARBA00022676"/>
    </source>
</evidence>